<keyword evidence="1" id="KW-1133">Transmembrane helix</keyword>
<feature type="transmembrane region" description="Helical" evidence="1">
    <location>
        <begin position="104"/>
        <end position="122"/>
    </location>
</feature>
<sequence length="126" mass="13299">MTLAVTALSVLAFLVAFQALGIVAKAREAIETSRQTARVMGDTTLDDDAKEAAVQNAAKTLMIGFGGLVLRIVGILGAAYVPIFLADALGIVPQDTTLGFMLRIDVILASTVIVIAGVWLLARMRR</sequence>
<proteinExistence type="predicted"/>
<organism evidence="2 3">
    <name type="scientific">Meridianimarinicoccus aquatilis</name>
    <dbReference type="NCBI Taxonomy" id="2552766"/>
    <lineage>
        <taxon>Bacteria</taxon>
        <taxon>Pseudomonadati</taxon>
        <taxon>Pseudomonadota</taxon>
        <taxon>Alphaproteobacteria</taxon>
        <taxon>Rhodobacterales</taxon>
        <taxon>Paracoccaceae</taxon>
        <taxon>Meridianimarinicoccus</taxon>
    </lineage>
</organism>
<protein>
    <submittedName>
        <fullName evidence="2">Uncharacterized protein</fullName>
    </submittedName>
</protein>
<keyword evidence="3" id="KW-1185">Reference proteome</keyword>
<dbReference type="Proteomes" id="UP000294562">
    <property type="component" value="Unassembled WGS sequence"/>
</dbReference>
<accession>A0A4R6ASD5</accession>
<dbReference type="RefSeq" id="WP_133343387.1">
    <property type="nucleotide sequence ID" value="NZ_SMZO01000031.1"/>
</dbReference>
<reference evidence="2 3" key="1">
    <citation type="submission" date="2019-03" db="EMBL/GenBank/DDBJ databases">
        <title>Rhodobacteraceae bacterium SM1902, a new member of the family Rhodobacteraceae isolated from Yantai.</title>
        <authorList>
            <person name="Sun Y."/>
        </authorList>
    </citation>
    <scope>NUCLEOTIDE SEQUENCE [LARGE SCALE GENOMIC DNA]</scope>
    <source>
        <strain evidence="2 3">SM1902</strain>
    </source>
</reference>
<evidence type="ECO:0000313" key="2">
    <source>
        <dbReference type="EMBL" id="TDL86394.1"/>
    </source>
</evidence>
<evidence type="ECO:0000313" key="3">
    <source>
        <dbReference type="Proteomes" id="UP000294562"/>
    </source>
</evidence>
<keyword evidence="1" id="KW-0472">Membrane</keyword>
<dbReference type="EMBL" id="SMZO01000031">
    <property type="protein sequence ID" value="TDL86394.1"/>
    <property type="molecule type" value="Genomic_DNA"/>
</dbReference>
<name>A0A4R6ASD5_9RHOB</name>
<comment type="caution">
    <text evidence="2">The sequence shown here is derived from an EMBL/GenBank/DDBJ whole genome shotgun (WGS) entry which is preliminary data.</text>
</comment>
<evidence type="ECO:0000256" key="1">
    <source>
        <dbReference type="SAM" id="Phobius"/>
    </source>
</evidence>
<feature type="transmembrane region" description="Helical" evidence="1">
    <location>
        <begin position="68"/>
        <end position="92"/>
    </location>
</feature>
<dbReference type="AlphaFoldDB" id="A0A4R6ASD5"/>
<keyword evidence="1" id="KW-0812">Transmembrane</keyword>
<gene>
    <name evidence="2" type="ORF">E2L05_13265</name>
</gene>